<dbReference type="EMBL" id="JAWXYG010000007">
    <property type="protein sequence ID" value="KAK4267797.1"/>
    <property type="molecule type" value="Genomic_DNA"/>
</dbReference>
<gene>
    <name evidence="3" type="ORF">QN277_024531</name>
</gene>
<evidence type="ECO:0000313" key="3">
    <source>
        <dbReference type="EMBL" id="KAK4267797.1"/>
    </source>
</evidence>
<protein>
    <recommendedName>
        <fullName evidence="5">Heat shock protein 70</fullName>
    </recommendedName>
</protein>
<dbReference type="Proteomes" id="UP001293593">
    <property type="component" value="Unassembled WGS sequence"/>
</dbReference>
<dbReference type="PANTHER" id="PTHR19375">
    <property type="entry name" value="HEAT SHOCK PROTEIN 70KDA"/>
    <property type="match status" value="1"/>
</dbReference>
<dbReference type="AlphaFoldDB" id="A0AAE1JFF9"/>
<dbReference type="InterPro" id="IPR013126">
    <property type="entry name" value="Hsp_70_fam"/>
</dbReference>
<evidence type="ECO:0000256" key="2">
    <source>
        <dbReference type="ARBA" id="ARBA00022840"/>
    </source>
</evidence>
<dbReference type="InterPro" id="IPR043129">
    <property type="entry name" value="ATPase_NBD"/>
</dbReference>
<evidence type="ECO:0000313" key="4">
    <source>
        <dbReference type="Proteomes" id="UP001293593"/>
    </source>
</evidence>
<dbReference type="FunFam" id="3.30.30.30:FF:000001">
    <property type="entry name" value="heat shock 70 kDa protein-like"/>
    <property type="match status" value="1"/>
</dbReference>
<keyword evidence="2" id="KW-0067">ATP-binding</keyword>
<dbReference type="Gene3D" id="3.30.420.40">
    <property type="match status" value="1"/>
</dbReference>
<accession>A0AAE1JFF9</accession>
<keyword evidence="1" id="KW-0547">Nucleotide-binding</keyword>
<dbReference type="GO" id="GO:0005524">
    <property type="term" value="F:ATP binding"/>
    <property type="evidence" value="ECO:0007669"/>
    <property type="project" value="UniProtKB-KW"/>
</dbReference>
<organism evidence="3 4">
    <name type="scientific">Acacia crassicarpa</name>
    <name type="common">northern wattle</name>
    <dbReference type="NCBI Taxonomy" id="499986"/>
    <lineage>
        <taxon>Eukaryota</taxon>
        <taxon>Viridiplantae</taxon>
        <taxon>Streptophyta</taxon>
        <taxon>Embryophyta</taxon>
        <taxon>Tracheophyta</taxon>
        <taxon>Spermatophyta</taxon>
        <taxon>Magnoliopsida</taxon>
        <taxon>eudicotyledons</taxon>
        <taxon>Gunneridae</taxon>
        <taxon>Pentapetalae</taxon>
        <taxon>rosids</taxon>
        <taxon>fabids</taxon>
        <taxon>Fabales</taxon>
        <taxon>Fabaceae</taxon>
        <taxon>Caesalpinioideae</taxon>
        <taxon>mimosoid clade</taxon>
        <taxon>Acacieae</taxon>
        <taxon>Acacia</taxon>
    </lineage>
</organism>
<dbReference type="GO" id="GO:0140662">
    <property type="term" value="F:ATP-dependent protein folding chaperone"/>
    <property type="evidence" value="ECO:0007669"/>
    <property type="project" value="InterPro"/>
</dbReference>
<sequence length="154" mass="17098">MASNNNGKTIGIDYGTTNCLMAVWQNNLVEVIPNEQGQISTSSYVAFTDTEILIGDDAKNQAFANPENTVFDVKRLIGRPFSHPSVQRNLKHWPFMIVSGPGDKPMIAVQDKGKEEGYIAEQISGMALTKMKEIAEVYFGQPVQKRRFSSGTFH</sequence>
<dbReference type="Gene3D" id="3.30.30.30">
    <property type="match status" value="1"/>
</dbReference>
<keyword evidence="4" id="KW-1185">Reference proteome</keyword>
<dbReference type="Pfam" id="PF00012">
    <property type="entry name" value="HSP70"/>
    <property type="match status" value="1"/>
</dbReference>
<dbReference type="PRINTS" id="PR00301">
    <property type="entry name" value="HEATSHOCK70"/>
</dbReference>
<evidence type="ECO:0000256" key="1">
    <source>
        <dbReference type="ARBA" id="ARBA00022741"/>
    </source>
</evidence>
<proteinExistence type="predicted"/>
<evidence type="ECO:0008006" key="5">
    <source>
        <dbReference type="Google" id="ProtNLM"/>
    </source>
</evidence>
<dbReference type="SUPFAM" id="SSF53067">
    <property type="entry name" value="Actin-like ATPase domain"/>
    <property type="match status" value="1"/>
</dbReference>
<name>A0AAE1JFF9_9FABA</name>
<comment type="caution">
    <text evidence="3">The sequence shown here is derived from an EMBL/GenBank/DDBJ whole genome shotgun (WGS) entry which is preliminary data.</text>
</comment>
<reference evidence="3" key="1">
    <citation type="submission" date="2023-10" db="EMBL/GenBank/DDBJ databases">
        <title>Chromosome-level genome of the transformable northern wattle, Acacia crassicarpa.</title>
        <authorList>
            <person name="Massaro I."/>
            <person name="Sinha N.R."/>
            <person name="Poethig S."/>
            <person name="Leichty A.R."/>
        </authorList>
    </citation>
    <scope>NUCLEOTIDE SEQUENCE</scope>
    <source>
        <strain evidence="3">Acra3RX</strain>
        <tissue evidence="3">Leaf</tissue>
    </source>
</reference>